<dbReference type="InterPro" id="IPR015943">
    <property type="entry name" value="WD40/YVTN_repeat-like_dom_sf"/>
</dbReference>
<dbReference type="Pfam" id="PF00076">
    <property type="entry name" value="RRM_1"/>
    <property type="match status" value="1"/>
</dbReference>
<sequence>MAKKKDSERHNAENGNAKNGDEPNFNDPDGFVDDISDEELLGDILATKPKETDGFDSVIIVDGIPKVGTDRLEKLKNVINKIFAKYGTIVSDYYPKDDTGSTKGYIFIEYNNSVAAREAVANANSYKLDKHHTFLVNLFTDYEKYTTIPDKWETPTPQEYPEKPNLQEYLLEPDAYDQYLVFDTDWHVQIWLNSSPHPTLLEDRERWTESFVRWSPLGTYLATVHKLGVVLWGGSKFAKVMRFAQQNVQFIDFSPCEQYLIIFSNYHDSSETKKLGIFDIRTGMEKRSFAIDGAPAWPIFRWSKDDKYFARIGQNLLSVYETPSFGLLDKKSIQVSGIRDFMWSPSDNVLAYWVAEDKDVPARVVLLEIPSRQEIRANNLFNVADCKIHWQKNGDYLCVKVDRYAKSKKEKGEVKYSGMHYNFEIFHMREKNIPVDIIEIKEPIHAFAWEPVGSKFAVIHGEASNIKVAFYDIKSGQKLALTKLLEKKVCSHLFWSPNGQYIVLAECREVGALEFIDTNDFSTMASGEHYKATTVEWDPTGRFVASSVSAWNHKMDTGYWLWSFQGKVLRRCNSNTFCEFKWRPRPQTLLSENKLKEVKKSLKKYTVQFEQKDRIRLTKASKDVVEKRQKLMKDFKEYRDKRIQEWKKQKQERLQLRSNVDTDELNADSKSYEEEIVEFIIKEEITLV</sequence>
<dbReference type="InterPro" id="IPR034363">
    <property type="entry name" value="eIF3B_RRM"/>
</dbReference>
<dbReference type="GO" id="GO:0031369">
    <property type="term" value="F:translation initiation factor binding"/>
    <property type="evidence" value="ECO:0007669"/>
    <property type="project" value="InterPro"/>
</dbReference>
<evidence type="ECO:0000256" key="10">
    <source>
        <dbReference type="PIRNR" id="PIRNR036424"/>
    </source>
</evidence>
<evidence type="ECO:0000256" key="7">
    <source>
        <dbReference type="ARBA" id="ARBA00022917"/>
    </source>
</evidence>
<dbReference type="PANTHER" id="PTHR14068">
    <property type="entry name" value="EUKARYOTIC TRANSLATION INITIATION FACTOR 3 EIF3 -RELATED"/>
    <property type="match status" value="1"/>
</dbReference>
<dbReference type="GO" id="GO:0016282">
    <property type="term" value="C:eukaryotic 43S preinitiation complex"/>
    <property type="evidence" value="ECO:0007669"/>
    <property type="project" value="UniProtKB-UniRule"/>
</dbReference>
<organism evidence="13 14">
    <name type="scientific">Parthenolecanium corni</name>
    <dbReference type="NCBI Taxonomy" id="536013"/>
    <lineage>
        <taxon>Eukaryota</taxon>
        <taxon>Metazoa</taxon>
        <taxon>Ecdysozoa</taxon>
        <taxon>Arthropoda</taxon>
        <taxon>Hexapoda</taxon>
        <taxon>Insecta</taxon>
        <taxon>Pterygota</taxon>
        <taxon>Neoptera</taxon>
        <taxon>Paraneoptera</taxon>
        <taxon>Hemiptera</taxon>
        <taxon>Sternorrhyncha</taxon>
        <taxon>Coccoidea</taxon>
        <taxon>Coccidae</taxon>
        <taxon>Parthenolecanium</taxon>
    </lineage>
</organism>
<evidence type="ECO:0000256" key="8">
    <source>
        <dbReference type="ARBA" id="ARBA00047068"/>
    </source>
</evidence>
<keyword evidence="2 9" id="KW-0963">Cytoplasm</keyword>
<dbReference type="HAMAP" id="MF_03001">
    <property type="entry name" value="eIF3b"/>
    <property type="match status" value="1"/>
</dbReference>
<keyword evidence="7 9" id="KW-0648">Protein biosynthesis</keyword>
<evidence type="ECO:0000256" key="11">
    <source>
        <dbReference type="SAM" id="MobiDB-lite"/>
    </source>
</evidence>
<keyword evidence="14" id="KW-1185">Reference proteome</keyword>
<dbReference type="Proteomes" id="UP001367676">
    <property type="component" value="Unassembled WGS sequence"/>
</dbReference>
<gene>
    <name evidence="13" type="ORF">V9T40_013842</name>
</gene>
<evidence type="ECO:0000256" key="3">
    <source>
        <dbReference type="ARBA" id="ARBA00022540"/>
    </source>
</evidence>
<comment type="subcellular location">
    <subcellularLocation>
        <location evidence="1 9 10">Cytoplasm</location>
    </subcellularLocation>
</comment>
<dbReference type="PANTHER" id="PTHR14068:SF0">
    <property type="entry name" value="EUKARYOTIC TRANSLATION INITIATION FACTOR 3 SUBUNIT B"/>
    <property type="match status" value="1"/>
</dbReference>
<comment type="function">
    <text evidence="9">RNA-binding component of the eukaryotic translation initiation factor 3 (eIF-3) complex, which is involved in protein synthesis of a specialized repertoire of mRNAs and, together with other initiation factors, stimulates binding of mRNA and methionyl-tRNAi to the 40S ribosome. The eIF-3 complex specifically targets and initiates translation of a subset of mRNAs involved in cell proliferation.</text>
</comment>
<dbReference type="GO" id="GO:0003723">
    <property type="term" value="F:RNA binding"/>
    <property type="evidence" value="ECO:0007669"/>
    <property type="project" value="UniProtKB-UniRule"/>
</dbReference>
<reference evidence="13 14" key="1">
    <citation type="submission" date="2024-03" db="EMBL/GenBank/DDBJ databases">
        <title>Adaptation during the transition from Ophiocordyceps entomopathogen to insect associate is accompanied by gene loss and intensified selection.</title>
        <authorList>
            <person name="Ward C.M."/>
            <person name="Onetto C.A."/>
            <person name="Borneman A.R."/>
        </authorList>
    </citation>
    <scope>NUCLEOTIDE SEQUENCE [LARGE SCALE GENOMIC DNA]</scope>
    <source>
        <strain evidence="13">AWRI1</strain>
        <tissue evidence="13">Single Adult Female</tissue>
    </source>
</reference>
<feature type="region of interest" description="Disordered" evidence="11">
    <location>
        <begin position="1"/>
        <end position="33"/>
    </location>
</feature>
<evidence type="ECO:0000313" key="13">
    <source>
        <dbReference type="EMBL" id="KAK7582397.1"/>
    </source>
</evidence>
<dbReference type="PIRSF" id="PIRSF036424">
    <property type="entry name" value="eIF3b"/>
    <property type="match status" value="1"/>
</dbReference>
<keyword evidence="5" id="KW-0677">Repeat</keyword>
<dbReference type="InterPro" id="IPR012677">
    <property type="entry name" value="Nucleotide-bd_a/b_plait_sf"/>
</dbReference>
<dbReference type="InterPro" id="IPR013979">
    <property type="entry name" value="TIF_beta_prop-like"/>
</dbReference>
<dbReference type="InterPro" id="IPR011400">
    <property type="entry name" value="EIF3B"/>
</dbReference>
<dbReference type="AlphaFoldDB" id="A0AAN9TFK6"/>
<name>A0AAN9TFK6_9HEMI</name>
<evidence type="ECO:0000259" key="12">
    <source>
        <dbReference type="PROSITE" id="PS50102"/>
    </source>
</evidence>
<feature type="domain" description="RRM" evidence="12">
    <location>
        <begin position="57"/>
        <end position="141"/>
    </location>
</feature>
<dbReference type="EMBL" id="JBBCAQ010000033">
    <property type="protein sequence ID" value="KAK7582397.1"/>
    <property type="molecule type" value="Genomic_DNA"/>
</dbReference>
<dbReference type="Gene3D" id="3.30.70.330">
    <property type="match status" value="1"/>
</dbReference>
<accession>A0AAN9TFK6</accession>
<dbReference type="GO" id="GO:0001732">
    <property type="term" value="P:formation of cytoplasmic translation initiation complex"/>
    <property type="evidence" value="ECO:0007669"/>
    <property type="project" value="UniProtKB-UniRule"/>
</dbReference>
<evidence type="ECO:0000256" key="6">
    <source>
        <dbReference type="ARBA" id="ARBA00022884"/>
    </source>
</evidence>
<dbReference type="InterPro" id="IPR000504">
    <property type="entry name" value="RRM_dom"/>
</dbReference>
<dbReference type="GO" id="GO:0003743">
    <property type="term" value="F:translation initiation factor activity"/>
    <property type="evidence" value="ECO:0007669"/>
    <property type="project" value="UniProtKB-UniRule"/>
</dbReference>
<dbReference type="FunFam" id="3.30.70.330:FF:000607">
    <property type="entry name" value="Eukaryotic translation initiation factor 3 subunit B"/>
    <property type="match status" value="1"/>
</dbReference>
<comment type="function">
    <text evidence="10">Component of the eukaryotic translation initiation factor 3 (eIF-3) complex, which is involved in protein synthesis and, together with other initiation factors, stimulates binding of mRNA and methionyl-tRNAi to the 40S ribosome.</text>
</comment>
<dbReference type="InterPro" id="IPR035979">
    <property type="entry name" value="RBD_domain_sf"/>
</dbReference>
<dbReference type="CDD" id="cd12278">
    <property type="entry name" value="RRM_eIF3B"/>
    <property type="match status" value="1"/>
</dbReference>
<evidence type="ECO:0000256" key="9">
    <source>
        <dbReference type="HAMAP-Rule" id="MF_03001"/>
    </source>
</evidence>
<keyword evidence="4" id="KW-0853">WD repeat</keyword>
<evidence type="ECO:0000256" key="1">
    <source>
        <dbReference type="ARBA" id="ARBA00004496"/>
    </source>
</evidence>
<dbReference type="Pfam" id="PF08662">
    <property type="entry name" value="eIF2A"/>
    <property type="match status" value="1"/>
</dbReference>
<feature type="compositionally biased region" description="Basic and acidic residues" evidence="11">
    <location>
        <begin position="1"/>
        <end position="12"/>
    </location>
</feature>
<dbReference type="GO" id="GO:0005852">
    <property type="term" value="C:eukaryotic translation initiation factor 3 complex"/>
    <property type="evidence" value="ECO:0007669"/>
    <property type="project" value="UniProtKB-UniRule"/>
</dbReference>
<proteinExistence type="inferred from homology"/>
<comment type="subunit">
    <text evidence="8">Component of the eukaryotic translation initiation factor 3 (eIF-3) complex. The eIF-3 complex interacts with pix. Interacts with mxt.</text>
</comment>
<dbReference type="GO" id="GO:0033290">
    <property type="term" value="C:eukaryotic 48S preinitiation complex"/>
    <property type="evidence" value="ECO:0007669"/>
    <property type="project" value="UniProtKB-UniRule"/>
</dbReference>
<evidence type="ECO:0000256" key="5">
    <source>
        <dbReference type="ARBA" id="ARBA00022737"/>
    </source>
</evidence>
<comment type="similarity">
    <text evidence="9 10">Belongs to the eIF-3 subunit B family.</text>
</comment>
<dbReference type="Gene3D" id="2.130.10.10">
    <property type="entry name" value="YVTN repeat-like/Quinoprotein amine dehydrogenase"/>
    <property type="match status" value="2"/>
</dbReference>
<keyword evidence="3 9" id="KW-0396">Initiation factor</keyword>
<dbReference type="PROSITE" id="PS50102">
    <property type="entry name" value="RRM"/>
    <property type="match status" value="1"/>
</dbReference>
<evidence type="ECO:0000256" key="2">
    <source>
        <dbReference type="ARBA" id="ARBA00022490"/>
    </source>
</evidence>
<evidence type="ECO:0000256" key="4">
    <source>
        <dbReference type="ARBA" id="ARBA00022574"/>
    </source>
</evidence>
<dbReference type="SUPFAM" id="SSF82171">
    <property type="entry name" value="DPP6 N-terminal domain-like"/>
    <property type="match status" value="1"/>
</dbReference>
<comment type="caution">
    <text evidence="13">The sequence shown here is derived from an EMBL/GenBank/DDBJ whole genome shotgun (WGS) entry which is preliminary data.</text>
</comment>
<dbReference type="SUPFAM" id="SSF54928">
    <property type="entry name" value="RNA-binding domain, RBD"/>
    <property type="match status" value="1"/>
</dbReference>
<dbReference type="FunFam" id="2.130.10.10:FF:001060">
    <property type="entry name" value="Eukaryotic translation initiation factor 3 subunit B"/>
    <property type="match status" value="1"/>
</dbReference>
<protein>
    <recommendedName>
        <fullName evidence="9 10">Eukaryotic translation initiation factor 3 subunit B</fullName>
        <shortName evidence="9 10">eIF3b</shortName>
    </recommendedName>
    <alternativeName>
        <fullName evidence="9">Eukaryotic translation initiation factor 3 subunit 9</fullName>
    </alternativeName>
</protein>
<evidence type="ECO:0000313" key="14">
    <source>
        <dbReference type="Proteomes" id="UP001367676"/>
    </source>
</evidence>
<keyword evidence="6 9" id="KW-0694">RNA-binding</keyword>
<dbReference type="SMART" id="SM00360">
    <property type="entry name" value="RRM"/>
    <property type="match status" value="1"/>
</dbReference>